<comment type="subcellular location">
    <subcellularLocation>
        <location evidence="1">Cell envelope</location>
    </subcellularLocation>
</comment>
<evidence type="ECO:0000256" key="4">
    <source>
        <dbReference type="ARBA" id="ARBA00022729"/>
    </source>
</evidence>
<accession>A0A9X2WIY0</accession>
<dbReference type="CDD" id="cd08505">
    <property type="entry name" value="PBP2_NikA_DppA_OppA_like_18"/>
    <property type="match status" value="1"/>
</dbReference>
<keyword evidence="4" id="KW-0732">Signal</keyword>
<evidence type="ECO:0000256" key="3">
    <source>
        <dbReference type="ARBA" id="ARBA00022448"/>
    </source>
</evidence>
<protein>
    <submittedName>
        <fullName evidence="7">ABC transporter substrate-binding protein</fullName>
    </submittedName>
</protein>
<keyword evidence="5" id="KW-1133">Transmembrane helix</keyword>
<feature type="transmembrane region" description="Helical" evidence="5">
    <location>
        <begin position="723"/>
        <end position="742"/>
    </location>
</feature>
<sequence length="765" mass="86359">MNTVVLGKMRRCGGFTGRLQAGLQKSGWLKAVSAGLWLAGAVLLAGCSDQAWNNPHPESEASANILYSSFSERPKFLDPARSYSSDESRFIDQIYEPPLAYDYLKRPYELIPNTLTAMPDIHYSDADGNEVDADSENIAFSTYHFQLQPGIRYQPHPAFALNEKGESRYLFASAAESEQYRSLDDFTEQGSRELVAEDYVYQVKRLADPKLLSPVRALLSDYIVGMTEFSQIASDTRKVLEEKAGKQAWLDLRQLSMAGVEAQSRYDFTIRLKGKYPQFKYWLAFHFFAPIPWEVDRFYHQPGLADRNIVLNWHPVGTGPFMMTRNNPNEVIILEKNPNYRADYYPAEGSPEDVAAGLLDDAGKQLPLLDKVVYRLEKEAIPLWTKFMQGYYDRSGIASDSFDQAIRVSSDGIGLSPEMTAKGVTLEKEVVLGSYYLAFNMLDPVVGDKGDAKSRERARKLRQAIAIVYDQQEMISIFANGRGEVAMSPIPPGIFGYQSGEEGINPYVFDWVDGKPQRKSLEEAKRLLAEAGYPGGRHAKTGEPLVLNLDTPTGGSGGSAMQNWMIKQFKKLNIQLNIRGTDYNRFKEKMQTGNAQLFQWGWLADYPDAENFLFLQYGNNGQVISGGSGVNSTNYNNPEYNRLFDQMQLMEDSPQRMEIIRRMIAILQRDAVWASGWHPHSYVLNNHWVRNVKAHGISKSVLKYFAVDVEQRSQAQAAWNAPVLWPIFVVVGILLVALLPGYRAFRRRQQRRIGSETTTSAEQEG</sequence>
<dbReference type="GO" id="GO:1904680">
    <property type="term" value="F:peptide transmembrane transporter activity"/>
    <property type="evidence" value="ECO:0007669"/>
    <property type="project" value="TreeGrafter"/>
</dbReference>
<dbReference type="Pfam" id="PF00496">
    <property type="entry name" value="SBP_bac_5"/>
    <property type="match status" value="1"/>
</dbReference>
<evidence type="ECO:0000256" key="2">
    <source>
        <dbReference type="ARBA" id="ARBA00005695"/>
    </source>
</evidence>
<dbReference type="PANTHER" id="PTHR30290">
    <property type="entry name" value="PERIPLASMIC BINDING COMPONENT OF ABC TRANSPORTER"/>
    <property type="match status" value="1"/>
</dbReference>
<keyword evidence="3" id="KW-0813">Transport</keyword>
<evidence type="ECO:0000313" key="8">
    <source>
        <dbReference type="Proteomes" id="UP001147830"/>
    </source>
</evidence>
<reference evidence="7" key="2">
    <citation type="submission" date="2022-08" db="EMBL/GenBank/DDBJ databases">
        <authorList>
            <person name="Dong C."/>
        </authorList>
    </citation>
    <scope>NUCLEOTIDE SEQUENCE</scope>
    <source>
        <strain evidence="7">59MF3M-4</strain>
    </source>
</reference>
<dbReference type="GO" id="GO:0015833">
    <property type="term" value="P:peptide transport"/>
    <property type="evidence" value="ECO:0007669"/>
    <property type="project" value="TreeGrafter"/>
</dbReference>
<dbReference type="Proteomes" id="UP001147830">
    <property type="component" value="Unassembled WGS sequence"/>
</dbReference>
<feature type="domain" description="Solute-binding protein family 5" evidence="6">
    <location>
        <begin position="193"/>
        <end position="621"/>
    </location>
</feature>
<evidence type="ECO:0000256" key="1">
    <source>
        <dbReference type="ARBA" id="ARBA00004196"/>
    </source>
</evidence>
<evidence type="ECO:0000313" key="7">
    <source>
        <dbReference type="EMBL" id="MCT7360940.1"/>
    </source>
</evidence>
<dbReference type="InterPro" id="IPR039424">
    <property type="entry name" value="SBP_5"/>
</dbReference>
<dbReference type="RefSeq" id="WP_260977774.1">
    <property type="nucleotide sequence ID" value="NZ_JAOANI010000029.1"/>
</dbReference>
<evidence type="ECO:0000256" key="5">
    <source>
        <dbReference type="SAM" id="Phobius"/>
    </source>
</evidence>
<dbReference type="SUPFAM" id="SSF53850">
    <property type="entry name" value="Periplasmic binding protein-like II"/>
    <property type="match status" value="1"/>
</dbReference>
<comment type="caution">
    <text evidence="7">The sequence shown here is derived from an EMBL/GenBank/DDBJ whole genome shotgun (WGS) entry which is preliminary data.</text>
</comment>
<dbReference type="Gene3D" id="3.40.190.10">
    <property type="entry name" value="Periplasmic binding protein-like II"/>
    <property type="match status" value="1"/>
</dbReference>
<organism evidence="7 8">
    <name type="scientific">Thalassolituus pacificus</name>
    <dbReference type="NCBI Taxonomy" id="2975440"/>
    <lineage>
        <taxon>Bacteria</taxon>
        <taxon>Pseudomonadati</taxon>
        <taxon>Pseudomonadota</taxon>
        <taxon>Gammaproteobacteria</taxon>
        <taxon>Oceanospirillales</taxon>
        <taxon>Oceanospirillaceae</taxon>
        <taxon>Thalassolituus</taxon>
    </lineage>
</organism>
<dbReference type="Gene3D" id="3.10.105.10">
    <property type="entry name" value="Dipeptide-binding Protein, Domain 3"/>
    <property type="match status" value="1"/>
</dbReference>
<dbReference type="Gene3D" id="3.90.76.10">
    <property type="entry name" value="Dipeptide-binding Protein, Domain 1"/>
    <property type="match status" value="1"/>
</dbReference>
<name>A0A9X2WIY0_9GAMM</name>
<keyword evidence="8" id="KW-1185">Reference proteome</keyword>
<keyword evidence="5" id="KW-0472">Membrane</keyword>
<dbReference type="InterPro" id="IPR000914">
    <property type="entry name" value="SBP_5_dom"/>
</dbReference>
<keyword evidence="5" id="KW-0812">Transmembrane</keyword>
<comment type="similarity">
    <text evidence="2">Belongs to the bacterial solute-binding protein 5 family.</text>
</comment>
<dbReference type="EMBL" id="JAOANI010000029">
    <property type="protein sequence ID" value="MCT7360940.1"/>
    <property type="molecule type" value="Genomic_DNA"/>
</dbReference>
<dbReference type="GO" id="GO:0030313">
    <property type="term" value="C:cell envelope"/>
    <property type="evidence" value="ECO:0007669"/>
    <property type="project" value="UniProtKB-SubCell"/>
</dbReference>
<dbReference type="PANTHER" id="PTHR30290:SF10">
    <property type="entry name" value="PERIPLASMIC OLIGOPEPTIDE-BINDING PROTEIN-RELATED"/>
    <property type="match status" value="1"/>
</dbReference>
<evidence type="ECO:0000259" key="6">
    <source>
        <dbReference type="Pfam" id="PF00496"/>
    </source>
</evidence>
<proteinExistence type="inferred from homology"/>
<dbReference type="AlphaFoldDB" id="A0A9X2WIY0"/>
<gene>
    <name evidence="7" type="ORF">NYR02_18100</name>
</gene>
<reference evidence="7" key="1">
    <citation type="journal article" date="2022" name="Front. Microbiol.">
        <title>Genome-based taxonomic rearrangement of Oceanobacter-related bacteria including the description of Thalassolituus hydrocarbonoclasticus sp. nov. and Thalassolituus pacificus sp. nov. and emended description of the genus Thalassolituus.</title>
        <authorList>
            <person name="Dong C."/>
            <person name="Wei L."/>
            <person name="Wang J."/>
            <person name="Lai Q."/>
            <person name="Huang Z."/>
            <person name="Shao Z."/>
        </authorList>
    </citation>
    <scope>NUCLEOTIDE SEQUENCE</scope>
    <source>
        <strain evidence="7">59MF3M-4</strain>
    </source>
</reference>